<evidence type="ECO:0000313" key="8">
    <source>
        <dbReference type="Proteomes" id="UP000799429"/>
    </source>
</evidence>
<dbReference type="SUPFAM" id="SSF50978">
    <property type="entry name" value="WD40 repeat-like"/>
    <property type="match status" value="1"/>
</dbReference>
<dbReference type="GO" id="GO:0035859">
    <property type="term" value="C:Seh1-associated complex"/>
    <property type="evidence" value="ECO:0007669"/>
    <property type="project" value="TreeGrafter"/>
</dbReference>
<feature type="repeat" description="WD" evidence="4">
    <location>
        <begin position="174"/>
        <end position="205"/>
    </location>
</feature>
<dbReference type="SMART" id="SM00320">
    <property type="entry name" value="WD40"/>
    <property type="match status" value="5"/>
</dbReference>
<gene>
    <name evidence="7" type="ORF">M501DRAFT_737379</name>
</gene>
<dbReference type="OrthoDB" id="311712at2759"/>
<dbReference type="PROSITE" id="PS50294">
    <property type="entry name" value="WD_REPEATS_REGION"/>
    <property type="match status" value="2"/>
</dbReference>
<feature type="region of interest" description="Disordered" evidence="5">
    <location>
        <begin position="714"/>
        <end position="766"/>
    </location>
</feature>
<organism evidence="7 8">
    <name type="scientific">Patellaria atrata CBS 101060</name>
    <dbReference type="NCBI Taxonomy" id="1346257"/>
    <lineage>
        <taxon>Eukaryota</taxon>
        <taxon>Fungi</taxon>
        <taxon>Dikarya</taxon>
        <taxon>Ascomycota</taxon>
        <taxon>Pezizomycotina</taxon>
        <taxon>Dothideomycetes</taxon>
        <taxon>Dothideomycetes incertae sedis</taxon>
        <taxon>Patellariales</taxon>
        <taxon>Patellariaceae</taxon>
        <taxon>Patellaria</taxon>
    </lineage>
</organism>
<sequence>MRDRGDGERESNKEITSAFQSPTFDKDVSIRVNEAIGAASISPSGRDVVLASRAGLYIIDLDSPYSPPKYLPHRSQWDVADVQWSPFASRDRWIISTSNQKALVWNLELSNTRAPIEFVLHGHSRAITDINFSAHHPDVLATCAVDSFVHCWDLRIPLRPAMTFADWFAGATQVKWNRQDPNIIASSHDKVLRIWDFRKGAYPLRSIEAHSTKIYGVDWNRTRSTGILTCSLDKTIKFWDYSKLEDEPERVIRTPFPVWRARHTPFGWGALAMPQRGNFDLHLYDRRLGKDMKIDAPVSPVHSFAGHTDHVKEFLWRSRGDINMGMDNRDFQLVSWSNDRQLHLHRIDAKILDKVGFEKGKEVRKKLNLTRMGARYRTFTKERVDGYISVSRDMYPKQRSELSAMLRATPDPGMQRGLLTANREHKNVDRLRDPTGMQARNQTKNTVNHIAWMAGVKIGKRESGALSKYGAKPTIKSPAHQWVWDTPESLGDEITFVGKKFKRVTFEDVDVQQRTATVSMNGPWGGDGRPVFVRITLQFPPDYPKDAAPEYKLEKTTSAISDETIAKMQTEIYSIIEMYKVRKRGCLEAIVSYLVGERGLEESYSLLSIEEGLDGEIVIPPADESSSDEEDAVGPGINGGQTHDLEMSGTDLMGSVSANANVPLPKQCGAFWAADGRLVCFFPPKPPPKPLFDLETLRNNDRMPSSRNIFEGLARLHNPSPGSKSKDISTVDGDDDGMATSDGSWTSSSSSSSDTSSDGIGGLPGRFQPPAAWRGATLRFQRTSQHSSAGYVSRTESGNVKSIISIHTPAEFLPVKKELAEEYELFGDGPAVCIHNADVAKRYGYDDLAGIWHLVKHILCKDVPLEIMPQTIRKEQILVLARRSLVHIKRKDSGLDLSFDEPESVSKPKLTGRIKWGTHPFAGRWLIPALFEFFENRADVQMLTMLACVFAEPAGNESVAKAMVRMKQPELPLSMKAPAFSLDYFPSEDVAWSLYQPEKSVPPSPLPNHRRQTSSQLWDLNRRLDTYGSVNSSNGPWGGSDTAISDPITPYSTGHTPPVALSRSSTFRTSANQSYSTSPEKFHSSKRSNSNLTSAFASLSRPFSITASSSPPTHVKSRTSEADLSTSAPTTSITWGTNTFYSSGSNTKPSGPRHISRKSIPHSQHENTTFELSDIEDDEYSADEEDILPPITSPVPADEISIKVTLKNQNQFDEEASLSSPLLEPNLEWKYRAYRNAYADQLTVWGLSVKRAEVLKYNGLISYWPDLDTPATETPPQIEIGKRDVTASWLKPNGASILAPHLHPNVMIDPDPGHRHARNKDKASGDSNPTAQYGSPRDSLRARSRSPSPKLMRKSLEVQGKDNIQAVGGREDGEGQDLLGLVSKTSKKKTATKTEKKSCTVCWLPIEGLYAVCATCGRDAHVSCHGCECGSGWHKE</sequence>
<evidence type="ECO:0000256" key="2">
    <source>
        <dbReference type="ARBA" id="ARBA00022737"/>
    </source>
</evidence>
<proteinExistence type="inferred from homology"/>
<keyword evidence="8" id="KW-1185">Reference proteome</keyword>
<dbReference type="EMBL" id="MU006094">
    <property type="protein sequence ID" value="KAF2839815.1"/>
    <property type="molecule type" value="Genomic_DNA"/>
</dbReference>
<feature type="compositionally biased region" description="Polar residues" evidence="5">
    <location>
        <begin position="1103"/>
        <end position="1112"/>
    </location>
</feature>
<feature type="compositionally biased region" description="Polar residues" evidence="5">
    <location>
        <begin position="1122"/>
        <end position="1149"/>
    </location>
</feature>
<dbReference type="GO" id="GO:0035591">
    <property type="term" value="F:signaling adaptor activity"/>
    <property type="evidence" value="ECO:0007669"/>
    <property type="project" value="TreeGrafter"/>
</dbReference>
<name>A0A9P4SBZ3_9PEZI</name>
<dbReference type="Pfam" id="PF00400">
    <property type="entry name" value="WD40"/>
    <property type="match status" value="3"/>
</dbReference>
<keyword evidence="1 4" id="KW-0853">WD repeat</keyword>
<dbReference type="PROSITE" id="PS00678">
    <property type="entry name" value="WD_REPEATS_1"/>
    <property type="match status" value="1"/>
</dbReference>
<feature type="compositionally biased region" description="Polar residues" evidence="5">
    <location>
        <begin position="1062"/>
        <end position="1079"/>
    </location>
</feature>
<dbReference type="GO" id="GO:0034198">
    <property type="term" value="P:cellular response to amino acid starvation"/>
    <property type="evidence" value="ECO:0007669"/>
    <property type="project" value="TreeGrafter"/>
</dbReference>
<dbReference type="PANTHER" id="PTHR46170:SF1">
    <property type="entry name" value="GATOR COMPLEX PROTEIN WDR59"/>
    <property type="match status" value="1"/>
</dbReference>
<feature type="region of interest" description="Disordered" evidence="5">
    <location>
        <begin position="1029"/>
        <end position="1089"/>
    </location>
</feature>
<dbReference type="PANTHER" id="PTHR46170">
    <property type="entry name" value="GATOR COMPLEX PROTEIN WDR59"/>
    <property type="match status" value="1"/>
</dbReference>
<evidence type="ECO:0000313" key="7">
    <source>
        <dbReference type="EMBL" id="KAF2839815.1"/>
    </source>
</evidence>
<dbReference type="PROSITE" id="PS50082">
    <property type="entry name" value="WD_REPEATS_2"/>
    <property type="match status" value="3"/>
</dbReference>
<dbReference type="GO" id="GO:0005774">
    <property type="term" value="C:vacuolar membrane"/>
    <property type="evidence" value="ECO:0007669"/>
    <property type="project" value="TreeGrafter"/>
</dbReference>
<evidence type="ECO:0000256" key="5">
    <source>
        <dbReference type="SAM" id="MobiDB-lite"/>
    </source>
</evidence>
<feature type="repeat" description="WD" evidence="4">
    <location>
        <begin position="207"/>
        <end position="240"/>
    </location>
</feature>
<evidence type="ECO:0000256" key="3">
    <source>
        <dbReference type="ARBA" id="ARBA00038452"/>
    </source>
</evidence>
<feature type="region of interest" description="Disordered" evidence="5">
    <location>
        <begin position="1103"/>
        <end position="1167"/>
    </location>
</feature>
<comment type="caution">
    <text evidence="7">The sequence shown here is derived from an EMBL/GenBank/DDBJ whole genome shotgun (WGS) entry which is preliminary data.</text>
</comment>
<dbReference type="Gene3D" id="2.130.10.10">
    <property type="entry name" value="YVTN repeat-like/Quinoprotein amine dehydrogenase"/>
    <property type="match status" value="1"/>
</dbReference>
<accession>A0A9P4SBZ3</accession>
<reference evidence="7" key="1">
    <citation type="journal article" date="2020" name="Stud. Mycol.">
        <title>101 Dothideomycetes genomes: a test case for predicting lifestyles and emergence of pathogens.</title>
        <authorList>
            <person name="Haridas S."/>
            <person name="Albert R."/>
            <person name="Binder M."/>
            <person name="Bloem J."/>
            <person name="Labutti K."/>
            <person name="Salamov A."/>
            <person name="Andreopoulos B."/>
            <person name="Baker S."/>
            <person name="Barry K."/>
            <person name="Bills G."/>
            <person name="Bluhm B."/>
            <person name="Cannon C."/>
            <person name="Castanera R."/>
            <person name="Culley D."/>
            <person name="Daum C."/>
            <person name="Ezra D."/>
            <person name="Gonzalez J."/>
            <person name="Henrissat B."/>
            <person name="Kuo A."/>
            <person name="Liang C."/>
            <person name="Lipzen A."/>
            <person name="Lutzoni F."/>
            <person name="Magnuson J."/>
            <person name="Mondo S."/>
            <person name="Nolan M."/>
            <person name="Ohm R."/>
            <person name="Pangilinan J."/>
            <person name="Park H.-J."/>
            <person name="Ramirez L."/>
            <person name="Alfaro M."/>
            <person name="Sun H."/>
            <person name="Tritt A."/>
            <person name="Yoshinaga Y."/>
            <person name="Zwiers L.-H."/>
            <person name="Turgeon B."/>
            <person name="Goodwin S."/>
            <person name="Spatafora J."/>
            <person name="Crous P."/>
            <person name="Grigoriev I."/>
        </authorList>
    </citation>
    <scope>NUCLEOTIDE SEQUENCE</scope>
    <source>
        <strain evidence="7">CBS 101060</strain>
    </source>
</reference>
<feature type="repeat" description="WD" evidence="4">
    <location>
        <begin position="120"/>
        <end position="155"/>
    </location>
</feature>
<keyword evidence="2" id="KW-0677">Repeat</keyword>
<protein>
    <recommendedName>
        <fullName evidence="6">RWD domain-containing protein</fullName>
    </recommendedName>
</protein>
<feature type="region of interest" description="Disordered" evidence="5">
    <location>
        <begin position="1301"/>
        <end position="1361"/>
    </location>
</feature>
<dbReference type="InterPro" id="IPR001680">
    <property type="entry name" value="WD40_rpt"/>
</dbReference>
<dbReference type="PROSITE" id="PS50908">
    <property type="entry name" value="RWD"/>
    <property type="match status" value="1"/>
</dbReference>
<feature type="domain" description="RWD" evidence="6">
    <location>
        <begin position="492"/>
        <end position="601"/>
    </location>
</feature>
<feature type="compositionally biased region" description="Low complexity" evidence="5">
    <location>
        <begin position="740"/>
        <end position="758"/>
    </location>
</feature>
<dbReference type="Proteomes" id="UP000799429">
    <property type="component" value="Unassembled WGS sequence"/>
</dbReference>
<dbReference type="InterPro" id="IPR006575">
    <property type="entry name" value="RWD_dom"/>
</dbReference>
<evidence type="ECO:0000256" key="4">
    <source>
        <dbReference type="PROSITE-ProRule" id="PRU00221"/>
    </source>
</evidence>
<evidence type="ECO:0000259" key="6">
    <source>
        <dbReference type="PROSITE" id="PS50908"/>
    </source>
</evidence>
<dbReference type="InterPro" id="IPR019775">
    <property type="entry name" value="WD40_repeat_CS"/>
</dbReference>
<dbReference type="InterPro" id="IPR049567">
    <property type="entry name" value="WDR59-like"/>
</dbReference>
<dbReference type="InterPro" id="IPR015943">
    <property type="entry name" value="WD40/YVTN_repeat-like_dom_sf"/>
</dbReference>
<comment type="similarity">
    <text evidence="3">Belongs to the WD repeat WDR59 family.</text>
</comment>
<dbReference type="InterPro" id="IPR036322">
    <property type="entry name" value="WD40_repeat_dom_sf"/>
</dbReference>
<dbReference type="GO" id="GO:1904263">
    <property type="term" value="P:positive regulation of TORC1 signaling"/>
    <property type="evidence" value="ECO:0007669"/>
    <property type="project" value="TreeGrafter"/>
</dbReference>
<evidence type="ECO:0000256" key="1">
    <source>
        <dbReference type="ARBA" id="ARBA00022574"/>
    </source>
</evidence>